<evidence type="ECO:0000256" key="9">
    <source>
        <dbReference type="ARBA" id="ARBA00023116"/>
    </source>
</evidence>
<feature type="domain" description="Ribonucleotide reductase large subunit N-terminal" evidence="16">
    <location>
        <begin position="26"/>
        <end position="108"/>
    </location>
</feature>
<feature type="compositionally biased region" description="Basic and acidic residues" evidence="15">
    <location>
        <begin position="614"/>
        <end position="625"/>
    </location>
</feature>
<evidence type="ECO:0000256" key="3">
    <source>
        <dbReference type="ARBA" id="ARBA00012274"/>
    </source>
</evidence>
<dbReference type="EMBL" id="JACFOF010000005">
    <property type="protein sequence ID" value="MBW7953714.1"/>
    <property type="molecule type" value="Genomic_DNA"/>
</dbReference>
<dbReference type="Pfam" id="PF00317">
    <property type="entry name" value="Ribonuc_red_lgN"/>
    <property type="match status" value="2"/>
</dbReference>
<evidence type="ECO:0000256" key="7">
    <source>
        <dbReference type="ARBA" id="ARBA00022741"/>
    </source>
</evidence>
<keyword evidence="5 14" id="KW-0846">Cobalamin</keyword>
<name>A0A952AH63_9BACT</name>
<dbReference type="Proteomes" id="UP000781173">
    <property type="component" value="Unassembled WGS sequence"/>
</dbReference>
<feature type="domain" description="Ribonucleotide reductase large subunit C-terminal" evidence="17">
    <location>
        <begin position="714"/>
        <end position="1200"/>
    </location>
</feature>
<keyword evidence="11 14" id="KW-0170">Cobalt</keyword>
<dbReference type="SUPFAM" id="SSF48168">
    <property type="entry name" value="R1 subunit of ribonucleotide reductase, N-terminal domain"/>
    <property type="match status" value="2"/>
</dbReference>
<keyword evidence="7 14" id="KW-0547">Nucleotide-binding</keyword>
<feature type="domain" description="TSCPD" evidence="18">
    <location>
        <begin position="1239"/>
        <end position="1342"/>
    </location>
</feature>
<evidence type="ECO:0000256" key="5">
    <source>
        <dbReference type="ARBA" id="ARBA00022628"/>
    </source>
</evidence>
<dbReference type="GO" id="GO:0031419">
    <property type="term" value="F:cobalamin binding"/>
    <property type="evidence" value="ECO:0007669"/>
    <property type="project" value="UniProtKB-KW"/>
</dbReference>
<evidence type="ECO:0000256" key="8">
    <source>
        <dbReference type="ARBA" id="ARBA00023002"/>
    </source>
</evidence>
<dbReference type="PRINTS" id="PR01183">
    <property type="entry name" value="RIBORDTASEM1"/>
</dbReference>
<evidence type="ECO:0000256" key="4">
    <source>
        <dbReference type="ARBA" id="ARBA00014409"/>
    </source>
</evidence>
<sequence length="1465" mass="163010">MMNTAKTDFFDDILDTPADLFDPKVSANSLEIMKKRHLLKDENGDLLEEPKDMFWRVARSMALEDGKYVKGAQARKERVIMRTAKEFYELLAQNRFLPGSRVLYEAGNEIDGTGQLSSCFVLPIEDSLESIFETMKEAAIVQKNNGGTGFNFSHIRPKGDSVGGTPNVAAGPIHFVRSFSQAFDQVLQGKKRGGGNMAILNVNHPDIIEFINLKGQDSSIRNFNISVGITDEFMQAVKDDEEYDLINPRTGKSVEKKKAREVFNLICQKAWECADPGLFFLDTTQNANPTKPLGIIEATNPCGEEPLRAYESCNLGSIVLPSHLIKVDDRYEIDWELLRKTTRSAIHFLDNMIDLSKFPLKKIEEQVEMTRKLGLGVVGLASMFYQMRIAYNSTEGTELARKIIRFVQDESVKESELLAKDRGVFPGFAGSKWDEMGIKVRNATMTSVAPTGTLSLVADTSSGIEPVFALVYKRNSFYQDEAQENRKGLLYIDRHFETYAKESGFYSEELMERIADNHGSLQGLDEVPDEAKEVFVVTHDISPEWHVRMQASAQESVDAAVSKTINLPSDATIEDVKRAYTNAWELGCKGITIYRDGSKQYQVLENVSKKEKVENIDEQSTKDESVTSSETEELTEHALTVLEKRALKKDSAGNVIESADELWMRIASKVAEAESSENREIFTKEFYQILSKREFLSGGTLLWAGMGEETILSKCLVLPVGDSIDSIFQTLNWNIQCLRRGVGTGFNFSNIRSSYAKVKTTGEFAAGPVEYLRMYNRAQDTIRGRGGRGLGSMAILNADHPDVEAFIECKDDLNAISHYNISVGISDAFMRAVKSDADWNLVDPNDGQIYKTVKARALFEKIAQHAWKSGDPGLFFIDKAESANTTPKLGRMDATNPCGEQPLIPFETCNLGHINVSSMVSGFPYAADESIRSWDFERKLELIDWDNLKRVTHLAVRFLDDIIDINNYPIKEIEQMTRKTRNIGVGIMGFADLLIKLGITYGSEESLQLAEEIMSFIQETAHDASIKLGEEKGSFPAFQDSVWFDRGQSSMRNTRVTTIAPTGTISIIANVNPGIEPVFALGFRRKNSMGGTDQEVIDHLFETVAKARGFYSEDLIKDIADGKHLKDISAKYEIPQDVVDVFVTTHEIEPEKHVSIQAAFQKYIDSAVSKTINLPNSATWQDIARVYQLAYDLNCKGITVFRDGSKDPALQVGTADKKDEPEVKATSTVARNSLEPRKRAEVVRGQTHKVKTEQGELYITINEDDEGVFEVFLNLGKSGSFTASYTEAVGRLVSMALRSGIKPDAIIDELQGIRTSAPTMNKGGLIVYSVPDAVAKVMKKHLEERKNQMTFLPVEKEVIAPTTQIEEVIAEVTSAIETPITDASVKKLLSQEIVEEILIQNSKPVANKVVDVKPTTATLVADVDTSKYTKKNTMGDLLDCPDCGSDLEYAEGCILCRSCGFSKCG</sequence>
<feature type="region of interest" description="Disordered" evidence="15">
    <location>
        <begin position="614"/>
        <end position="634"/>
    </location>
</feature>
<dbReference type="InterPro" id="IPR013509">
    <property type="entry name" value="RNR_lsu_N"/>
</dbReference>
<dbReference type="PANTHER" id="PTHR43371:SF1">
    <property type="entry name" value="RIBONUCLEOSIDE-DIPHOSPHATE REDUCTASE"/>
    <property type="match status" value="1"/>
</dbReference>
<dbReference type="InterPro" id="IPR024434">
    <property type="entry name" value="TSCPD_dom"/>
</dbReference>
<dbReference type="Pfam" id="PF12637">
    <property type="entry name" value="TSCPD"/>
    <property type="match status" value="1"/>
</dbReference>
<dbReference type="Pfam" id="PF02867">
    <property type="entry name" value="Ribonuc_red_lgC"/>
    <property type="match status" value="2"/>
</dbReference>
<dbReference type="Gene3D" id="3.20.70.20">
    <property type="match status" value="2"/>
</dbReference>
<evidence type="ECO:0000259" key="18">
    <source>
        <dbReference type="Pfam" id="PF12637"/>
    </source>
</evidence>
<comment type="caution">
    <text evidence="19">The sequence shown here is derived from an EMBL/GenBank/DDBJ whole genome shotgun (WGS) entry which is preliminary data.</text>
</comment>
<dbReference type="NCBIfam" id="TIGR02504">
    <property type="entry name" value="NrdJ_Z"/>
    <property type="match status" value="2"/>
</dbReference>
<dbReference type="InterPro" id="IPR008926">
    <property type="entry name" value="RNR_R1-su_N"/>
</dbReference>
<evidence type="ECO:0000256" key="13">
    <source>
        <dbReference type="ARBA" id="ARBA00047754"/>
    </source>
</evidence>
<dbReference type="SUPFAM" id="SSF51998">
    <property type="entry name" value="PFL-like glycyl radical enzymes"/>
    <property type="match status" value="2"/>
</dbReference>
<reference evidence="19" key="1">
    <citation type="journal article" date="2022" name="ISME J.">
        <title>A general approach to explore prokaryotic protein glycosylation reveals the unique surface layer modulation of an anammox bacterium.</title>
        <authorList>
            <person name="Pabst M."/>
            <person name="Grouzdev D.S."/>
            <person name="Lawson C.E."/>
            <person name="Kleikamp H.B.C."/>
            <person name="de Ram C."/>
            <person name="Louwen R."/>
            <person name="Lin Y.M."/>
            <person name="Lucker S."/>
            <person name="van Loosdrecht M.C.M."/>
            <person name="Laureni M."/>
        </authorList>
    </citation>
    <scope>NUCLEOTIDE SEQUENCE</scope>
    <source>
        <strain evidence="19">BROCD043</strain>
    </source>
</reference>
<evidence type="ECO:0000256" key="1">
    <source>
        <dbReference type="ARBA" id="ARBA00001922"/>
    </source>
</evidence>
<dbReference type="InterPro" id="IPR000788">
    <property type="entry name" value="RNR_lg_C"/>
</dbReference>
<feature type="domain" description="Ribonucleotide reductase large subunit C-terminal" evidence="17">
    <location>
        <begin position="117"/>
        <end position="594"/>
    </location>
</feature>
<dbReference type="GO" id="GO:0009263">
    <property type="term" value="P:deoxyribonucleotide biosynthetic process"/>
    <property type="evidence" value="ECO:0007669"/>
    <property type="project" value="UniProtKB-KW"/>
</dbReference>
<keyword evidence="10" id="KW-1015">Disulfide bond</keyword>
<evidence type="ECO:0000256" key="11">
    <source>
        <dbReference type="ARBA" id="ARBA00023285"/>
    </source>
</evidence>
<evidence type="ECO:0000256" key="10">
    <source>
        <dbReference type="ARBA" id="ARBA00023157"/>
    </source>
</evidence>
<keyword evidence="9" id="KW-0215">Deoxyribonucleotide synthesis</keyword>
<keyword evidence="8 14" id="KW-0560">Oxidoreductase</keyword>
<dbReference type="CDD" id="cd02888">
    <property type="entry name" value="RNR_II_dimer"/>
    <property type="match status" value="2"/>
</dbReference>
<feature type="domain" description="Ribonucleotide reductase large subunit N-terminal" evidence="16">
    <location>
        <begin position="633"/>
        <end position="696"/>
    </location>
</feature>
<evidence type="ECO:0000313" key="20">
    <source>
        <dbReference type="Proteomes" id="UP000781173"/>
    </source>
</evidence>
<gene>
    <name evidence="19" type="ORF">H3C67_02920</name>
</gene>
<dbReference type="GO" id="GO:0071897">
    <property type="term" value="P:DNA biosynthetic process"/>
    <property type="evidence" value="ECO:0007669"/>
    <property type="project" value="UniProtKB-KW"/>
</dbReference>
<evidence type="ECO:0000259" key="16">
    <source>
        <dbReference type="Pfam" id="PF00317"/>
    </source>
</evidence>
<comment type="function">
    <text evidence="12 14">Catalyzes the reduction of ribonucleotides to deoxyribonucleotides. May function to provide a pool of deoxyribonucleotide precursors for DNA repair during oxygen limitation and/or for immediate growth after restoration of oxygen.</text>
</comment>
<comment type="similarity">
    <text evidence="2 14">Belongs to the ribonucleoside diphosphate reductase class-2 family.</text>
</comment>
<dbReference type="PANTHER" id="PTHR43371">
    <property type="entry name" value="VITAMIN B12-DEPENDENT RIBONUCLEOTIDE REDUCTASE"/>
    <property type="match status" value="1"/>
</dbReference>
<evidence type="ECO:0000256" key="12">
    <source>
        <dbReference type="ARBA" id="ARBA00025437"/>
    </source>
</evidence>
<dbReference type="InterPro" id="IPR050862">
    <property type="entry name" value="RdRp_reductase_class-2"/>
</dbReference>
<evidence type="ECO:0000256" key="6">
    <source>
        <dbReference type="ARBA" id="ARBA00022634"/>
    </source>
</evidence>
<dbReference type="GO" id="GO:0005524">
    <property type="term" value="F:ATP binding"/>
    <property type="evidence" value="ECO:0007669"/>
    <property type="project" value="InterPro"/>
</dbReference>
<evidence type="ECO:0000259" key="17">
    <source>
        <dbReference type="Pfam" id="PF02867"/>
    </source>
</evidence>
<evidence type="ECO:0000256" key="2">
    <source>
        <dbReference type="ARBA" id="ARBA00007405"/>
    </source>
</evidence>
<dbReference type="GO" id="GO:0004748">
    <property type="term" value="F:ribonucleoside-diphosphate reductase activity, thioredoxin disulfide as acceptor"/>
    <property type="evidence" value="ECO:0007669"/>
    <property type="project" value="UniProtKB-EC"/>
</dbReference>
<dbReference type="EC" id="1.17.4.1" evidence="3 14"/>
<comment type="cofactor">
    <cofactor evidence="1 14">
        <name>adenosylcob(III)alamin</name>
        <dbReference type="ChEBI" id="CHEBI:18408"/>
    </cofactor>
</comment>
<evidence type="ECO:0000313" key="19">
    <source>
        <dbReference type="EMBL" id="MBW7953714.1"/>
    </source>
</evidence>
<keyword evidence="6 14" id="KW-0237">DNA synthesis</keyword>
<comment type="catalytic activity">
    <reaction evidence="13 14">
        <text>a 2'-deoxyribonucleoside 5'-diphosphate + [thioredoxin]-disulfide + H2O = a ribonucleoside 5'-diphosphate + [thioredoxin]-dithiol</text>
        <dbReference type="Rhea" id="RHEA:23252"/>
        <dbReference type="Rhea" id="RHEA-COMP:10698"/>
        <dbReference type="Rhea" id="RHEA-COMP:10700"/>
        <dbReference type="ChEBI" id="CHEBI:15377"/>
        <dbReference type="ChEBI" id="CHEBI:29950"/>
        <dbReference type="ChEBI" id="CHEBI:50058"/>
        <dbReference type="ChEBI" id="CHEBI:57930"/>
        <dbReference type="ChEBI" id="CHEBI:73316"/>
        <dbReference type="EC" id="1.17.4.1"/>
    </reaction>
</comment>
<protein>
    <recommendedName>
        <fullName evidence="4 14">Vitamin B12-dependent ribonucleotide reductase</fullName>
        <ecNumber evidence="3 14">1.17.4.1</ecNumber>
    </recommendedName>
</protein>
<organism evidence="19 20">
    <name type="scientific">Candidatus Dojkabacteria bacterium</name>
    <dbReference type="NCBI Taxonomy" id="2099670"/>
    <lineage>
        <taxon>Bacteria</taxon>
        <taxon>Candidatus Dojkabacteria</taxon>
    </lineage>
</organism>
<dbReference type="InterPro" id="IPR013344">
    <property type="entry name" value="RNR_NrdJ/NrdZ"/>
</dbReference>
<accession>A0A952AH63</accession>
<dbReference type="FunFam" id="3.20.70.20:FF:000028">
    <property type="entry name" value="Vitamin B12-dependent ribonucleotide reductase"/>
    <property type="match status" value="1"/>
</dbReference>
<evidence type="ECO:0000256" key="15">
    <source>
        <dbReference type="SAM" id="MobiDB-lite"/>
    </source>
</evidence>
<evidence type="ECO:0000256" key="14">
    <source>
        <dbReference type="RuleBase" id="RU364064"/>
    </source>
</evidence>
<proteinExistence type="inferred from homology"/>